<dbReference type="InParanoid" id="A0A059DJM7"/>
<dbReference type="InterPro" id="IPR003657">
    <property type="entry name" value="WRKY_dom"/>
</dbReference>
<dbReference type="PANTHER" id="PTHR32096:SF80">
    <property type="entry name" value="WRKY TRANSCRIPTION FACTOR 27-RELATED"/>
    <property type="match status" value="1"/>
</dbReference>
<dbReference type="PANTHER" id="PTHR32096">
    <property type="entry name" value="WRKY TRANSCRIPTION FACTOR 30-RELATED-RELATED"/>
    <property type="match status" value="1"/>
</dbReference>
<evidence type="ECO:0000256" key="4">
    <source>
        <dbReference type="ARBA" id="ARBA00023163"/>
    </source>
</evidence>
<accession>A0A059DJM7</accession>
<dbReference type="InterPro" id="IPR036576">
    <property type="entry name" value="WRKY_dom_sf"/>
</dbReference>
<dbReference type="KEGG" id="egr:104448165"/>
<feature type="compositionally biased region" description="Basic residues" evidence="7">
    <location>
        <begin position="163"/>
        <end position="175"/>
    </location>
</feature>
<keyword evidence="4" id="KW-0804">Transcription</keyword>
<feature type="compositionally biased region" description="Polar residues" evidence="7">
    <location>
        <begin position="368"/>
        <end position="377"/>
    </location>
</feature>
<feature type="region of interest" description="Disordered" evidence="7">
    <location>
        <begin position="87"/>
        <end position="108"/>
    </location>
</feature>
<evidence type="ECO:0000256" key="3">
    <source>
        <dbReference type="ARBA" id="ARBA00023125"/>
    </source>
</evidence>
<feature type="region of interest" description="Disordered" evidence="7">
    <location>
        <begin position="145"/>
        <end position="175"/>
    </location>
</feature>
<feature type="compositionally biased region" description="Low complexity" evidence="7">
    <location>
        <begin position="270"/>
        <end position="290"/>
    </location>
</feature>
<dbReference type="InterPro" id="IPR044810">
    <property type="entry name" value="WRKY_plant"/>
</dbReference>
<dbReference type="PROSITE" id="PS50811">
    <property type="entry name" value="WRKY"/>
    <property type="match status" value="1"/>
</dbReference>
<reference evidence="9" key="1">
    <citation type="submission" date="2013-07" db="EMBL/GenBank/DDBJ databases">
        <title>The genome of Eucalyptus grandis.</title>
        <authorList>
            <person name="Schmutz J."/>
            <person name="Hayes R."/>
            <person name="Myburg A."/>
            <person name="Tuskan G."/>
            <person name="Grattapaglia D."/>
            <person name="Rokhsar D.S."/>
        </authorList>
    </citation>
    <scope>NUCLEOTIDE SEQUENCE</scope>
    <source>
        <tissue evidence="9">Leaf extractions</tissue>
    </source>
</reference>
<dbReference type="STRING" id="71139.A0A059DJM7"/>
<evidence type="ECO:0000256" key="7">
    <source>
        <dbReference type="SAM" id="MobiDB-lite"/>
    </source>
</evidence>
<keyword evidence="5" id="KW-0539">Nucleus</keyword>
<feature type="region of interest" description="Disordered" evidence="7">
    <location>
        <begin position="236"/>
        <end position="298"/>
    </location>
</feature>
<comment type="similarity">
    <text evidence="6">Belongs to the WRKY group II-e family.</text>
</comment>
<evidence type="ECO:0000256" key="5">
    <source>
        <dbReference type="ARBA" id="ARBA00023242"/>
    </source>
</evidence>
<dbReference type="eggNOG" id="ENOG502QW38">
    <property type="taxonomic scope" value="Eukaryota"/>
</dbReference>
<dbReference type="Gene3D" id="2.20.25.80">
    <property type="entry name" value="WRKY domain"/>
    <property type="match status" value="1"/>
</dbReference>
<evidence type="ECO:0000256" key="1">
    <source>
        <dbReference type="ARBA" id="ARBA00004123"/>
    </source>
</evidence>
<dbReference type="Gramene" id="KCW90610">
    <property type="protein sequence ID" value="KCW90610"/>
    <property type="gene ID" value="EUGRSUZ_A02718"/>
</dbReference>
<feature type="region of interest" description="Disordered" evidence="7">
    <location>
        <begin position="365"/>
        <end position="398"/>
    </location>
</feature>
<name>A0A059DJM7_EUCGR</name>
<dbReference type="GO" id="GO:0000976">
    <property type="term" value="F:transcription cis-regulatory region binding"/>
    <property type="evidence" value="ECO:0000318"/>
    <property type="project" value="GO_Central"/>
</dbReference>
<sequence>MAEDWDLSALVRSCSSSSAASASSAAAAPPEGENPLACLASLTFEDDDKDPFGFPNLAAPRNGALDELRELYRPFYPDADRSLSRASDFAPACGSRAPVSPKATAVPRFDRVSSAPAIGALQAPQQQPQRAARHQGLDWKVLPAQQPVSSPFPLPAMQAQTPRSRKRKSQQKKSVCHVTAENLSSDPWAWRKYGQKPIKGSPFPRNYYRCSSSKGCSARKQVERSNADPNIFVITYTGDHTHPRPTHRNSLAGSTRNKYSTSSSLQKPDSICPAHSAPAAPCSTSSNAASLSPTTPLTAPIDEDVAHPCALLTSEDLGMDKDSEDLVGDYEDNDDRPEEEEGEDDLLIPNVAAMSEEIFMGFRELGQSPASGDNFSSGPGRADFTRFSSAAAGAGGGP</sequence>
<protein>
    <recommendedName>
        <fullName evidence="8">WRKY domain-containing protein</fullName>
    </recommendedName>
</protein>
<dbReference type="FunFam" id="2.20.25.80:FF:000007">
    <property type="entry name" value="WRKY transcription factor 22"/>
    <property type="match status" value="1"/>
</dbReference>
<dbReference type="Pfam" id="PF03106">
    <property type="entry name" value="WRKY"/>
    <property type="match status" value="1"/>
</dbReference>
<dbReference type="SMART" id="SM00774">
    <property type="entry name" value="WRKY"/>
    <property type="match status" value="1"/>
</dbReference>
<evidence type="ECO:0000256" key="6">
    <source>
        <dbReference type="ARBA" id="ARBA00060761"/>
    </source>
</evidence>
<organism evidence="9">
    <name type="scientific">Eucalyptus grandis</name>
    <name type="common">Flooded gum</name>
    <dbReference type="NCBI Taxonomy" id="71139"/>
    <lineage>
        <taxon>Eukaryota</taxon>
        <taxon>Viridiplantae</taxon>
        <taxon>Streptophyta</taxon>
        <taxon>Embryophyta</taxon>
        <taxon>Tracheophyta</taxon>
        <taxon>Spermatophyta</taxon>
        <taxon>Magnoliopsida</taxon>
        <taxon>eudicotyledons</taxon>
        <taxon>Gunneridae</taxon>
        <taxon>Pentapetalae</taxon>
        <taxon>rosids</taxon>
        <taxon>malvids</taxon>
        <taxon>Myrtales</taxon>
        <taxon>Myrtaceae</taxon>
        <taxon>Myrtoideae</taxon>
        <taxon>Eucalypteae</taxon>
        <taxon>Eucalyptus</taxon>
    </lineage>
</organism>
<feature type="region of interest" description="Disordered" evidence="7">
    <location>
        <begin position="313"/>
        <end position="349"/>
    </location>
</feature>
<dbReference type="GO" id="GO:0003700">
    <property type="term" value="F:DNA-binding transcription factor activity"/>
    <property type="evidence" value="ECO:0000318"/>
    <property type="project" value="GO_Central"/>
</dbReference>
<comment type="subcellular location">
    <subcellularLocation>
        <location evidence="1">Nucleus</location>
    </subcellularLocation>
</comment>
<evidence type="ECO:0000313" key="9">
    <source>
        <dbReference type="EMBL" id="KCW90610.1"/>
    </source>
</evidence>
<dbReference type="GO" id="GO:0005634">
    <property type="term" value="C:nucleus"/>
    <property type="evidence" value="ECO:0000318"/>
    <property type="project" value="GO_Central"/>
</dbReference>
<gene>
    <name evidence="9" type="ORF">EUGRSUZ_A02718</name>
</gene>
<dbReference type="AlphaFoldDB" id="A0A059DJM7"/>
<feature type="compositionally biased region" description="Acidic residues" evidence="7">
    <location>
        <begin position="322"/>
        <end position="346"/>
    </location>
</feature>
<dbReference type="OMA" id="FMRPRAM"/>
<feature type="domain" description="WRKY" evidence="8">
    <location>
        <begin position="179"/>
        <end position="245"/>
    </location>
</feature>
<evidence type="ECO:0000256" key="2">
    <source>
        <dbReference type="ARBA" id="ARBA00023015"/>
    </source>
</evidence>
<keyword evidence="3" id="KW-0238">DNA-binding</keyword>
<keyword evidence="2" id="KW-0805">Transcription regulation</keyword>
<dbReference type="OrthoDB" id="662136at2759"/>
<dbReference type="EMBL" id="KK198753">
    <property type="protein sequence ID" value="KCW90610.1"/>
    <property type="molecule type" value="Genomic_DNA"/>
</dbReference>
<proteinExistence type="inferred from homology"/>
<feature type="compositionally biased region" description="Polar residues" evidence="7">
    <location>
        <begin position="248"/>
        <end position="267"/>
    </location>
</feature>
<dbReference type="SUPFAM" id="SSF118290">
    <property type="entry name" value="WRKY DNA-binding domain"/>
    <property type="match status" value="1"/>
</dbReference>
<evidence type="ECO:0000259" key="8">
    <source>
        <dbReference type="PROSITE" id="PS50811"/>
    </source>
</evidence>